<dbReference type="RefSeq" id="WP_078753595.1">
    <property type="nucleotide sequence ID" value="NZ_FUXU01000052.1"/>
</dbReference>
<evidence type="ECO:0000256" key="6">
    <source>
        <dbReference type="ARBA" id="ARBA00023239"/>
    </source>
</evidence>
<dbReference type="EC" id="4.1.2.14" evidence="5"/>
<dbReference type="PANTHER" id="PTHR30246:SF1">
    <property type="entry name" value="2-DEHYDRO-3-DEOXY-6-PHOSPHOGALACTONATE ALDOLASE-RELATED"/>
    <property type="match status" value="1"/>
</dbReference>
<dbReference type="AlphaFoldDB" id="A0A1T4V7G0"/>
<dbReference type="InterPro" id="IPR013785">
    <property type="entry name" value="Aldolase_TIM"/>
</dbReference>
<comment type="pathway">
    <text evidence="2">Carbohydrate acid metabolism; 2-dehydro-3-deoxy-D-gluconate degradation; D-glyceraldehyde 3-phosphate and pyruvate from 2-dehydro-3-deoxy-D-gluconate: step 2/2.</text>
</comment>
<dbReference type="NCBIfam" id="NF004325">
    <property type="entry name" value="PRK05718.1"/>
    <property type="match status" value="1"/>
</dbReference>
<evidence type="ECO:0000313" key="10">
    <source>
        <dbReference type="Proteomes" id="UP000190162"/>
    </source>
</evidence>
<keyword evidence="8" id="KW-0119">Carbohydrate metabolism</keyword>
<evidence type="ECO:0000256" key="5">
    <source>
        <dbReference type="ARBA" id="ARBA00013063"/>
    </source>
</evidence>
<evidence type="ECO:0000313" key="9">
    <source>
        <dbReference type="EMBL" id="SKA60874.1"/>
    </source>
</evidence>
<dbReference type="CDD" id="cd00452">
    <property type="entry name" value="KDPG_aldolase"/>
    <property type="match status" value="1"/>
</dbReference>
<comment type="similarity">
    <text evidence="3">Belongs to the KHG/KDPG aldolase family.</text>
</comment>
<dbReference type="InterPro" id="IPR031337">
    <property type="entry name" value="KDPG/KHG_AS_1"/>
</dbReference>
<accession>A0A1T4V7G0</accession>
<sequence>MENVQGVDAISRRLAELKVIPVIAIKDAKSAVPLARTLIENGMPSVEITFRTEAAAESIALIRKAFPDMLIGAGTVLTTAQVDAAIEAGVDFVVSPGFNPTTVKYCQQRDMVMIPGVNNPSLVEQAMEMGLKTLKFFPASVSGGTGMLKALNAVYPVQFMPTGGVSKENIAEYLAIPSVLACGGTWMVPADLIDAQDWDAIGKLVRDAVDALN</sequence>
<dbReference type="PANTHER" id="PTHR30246">
    <property type="entry name" value="2-KETO-3-DEOXY-6-PHOSPHOGLUCONATE ALDOLASE"/>
    <property type="match status" value="1"/>
</dbReference>
<keyword evidence="10" id="KW-1185">Reference proteome</keyword>
<dbReference type="EMBL" id="FUXU01000052">
    <property type="protein sequence ID" value="SKA60874.1"/>
    <property type="molecule type" value="Genomic_DNA"/>
</dbReference>
<organism evidence="9 10">
    <name type="scientific">Enterovibrio nigricans DSM 22720</name>
    <dbReference type="NCBI Taxonomy" id="1121868"/>
    <lineage>
        <taxon>Bacteria</taxon>
        <taxon>Pseudomonadati</taxon>
        <taxon>Pseudomonadota</taxon>
        <taxon>Gammaproteobacteria</taxon>
        <taxon>Vibrionales</taxon>
        <taxon>Vibrionaceae</taxon>
        <taxon>Enterovibrio</taxon>
    </lineage>
</organism>
<gene>
    <name evidence="9" type="ORF">SAMN02745132_03384</name>
</gene>
<protein>
    <recommendedName>
        <fullName evidence="5">2-dehydro-3-deoxy-phosphogluconate aldolase</fullName>
        <ecNumber evidence="5">4.1.2.14</ecNumber>
    </recommendedName>
</protein>
<comment type="catalytic activity">
    <reaction evidence="1">
        <text>2-dehydro-3-deoxy-6-phospho-D-gluconate = D-glyceraldehyde 3-phosphate + pyruvate</text>
        <dbReference type="Rhea" id="RHEA:17089"/>
        <dbReference type="ChEBI" id="CHEBI:15361"/>
        <dbReference type="ChEBI" id="CHEBI:57569"/>
        <dbReference type="ChEBI" id="CHEBI:59776"/>
        <dbReference type="EC" id="4.1.2.14"/>
    </reaction>
</comment>
<evidence type="ECO:0000256" key="4">
    <source>
        <dbReference type="ARBA" id="ARBA00011233"/>
    </source>
</evidence>
<dbReference type="NCBIfam" id="TIGR01182">
    <property type="entry name" value="eda"/>
    <property type="match status" value="1"/>
</dbReference>
<dbReference type="SUPFAM" id="SSF51569">
    <property type="entry name" value="Aldolase"/>
    <property type="match status" value="1"/>
</dbReference>
<evidence type="ECO:0000256" key="2">
    <source>
        <dbReference type="ARBA" id="ARBA00004736"/>
    </source>
</evidence>
<evidence type="ECO:0000256" key="7">
    <source>
        <dbReference type="ARBA" id="ARBA00023270"/>
    </source>
</evidence>
<comment type="subunit">
    <text evidence="4">Homotrimer.</text>
</comment>
<dbReference type="Gene3D" id="3.20.20.70">
    <property type="entry name" value="Aldolase class I"/>
    <property type="match status" value="1"/>
</dbReference>
<dbReference type="GO" id="GO:0008675">
    <property type="term" value="F:2-dehydro-3-deoxy-phosphogluconate aldolase activity"/>
    <property type="evidence" value="ECO:0007669"/>
    <property type="project" value="UniProtKB-EC"/>
</dbReference>
<reference evidence="10" key="1">
    <citation type="submission" date="2017-02" db="EMBL/GenBank/DDBJ databases">
        <authorList>
            <person name="Varghese N."/>
            <person name="Submissions S."/>
        </authorList>
    </citation>
    <scope>NUCLEOTIDE SEQUENCE [LARGE SCALE GENOMIC DNA]</scope>
    <source>
        <strain evidence="10">DSM 22720</strain>
    </source>
</reference>
<dbReference type="OrthoDB" id="9805177at2"/>
<evidence type="ECO:0000256" key="8">
    <source>
        <dbReference type="ARBA" id="ARBA00023277"/>
    </source>
</evidence>
<dbReference type="InterPro" id="IPR000887">
    <property type="entry name" value="Aldlse_KDPG_KHG"/>
</dbReference>
<evidence type="ECO:0000256" key="1">
    <source>
        <dbReference type="ARBA" id="ARBA00000654"/>
    </source>
</evidence>
<keyword evidence="7" id="KW-0704">Schiff base</keyword>
<evidence type="ECO:0000256" key="3">
    <source>
        <dbReference type="ARBA" id="ARBA00006906"/>
    </source>
</evidence>
<name>A0A1T4V7G0_9GAMM</name>
<dbReference type="Proteomes" id="UP000190162">
    <property type="component" value="Unassembled WGS sequence"/>
</dbReference>
<keyword evidence="6" id="KW-0456">Lyase</keyword>
<dbReference type="PROSITE" id="PS00160">
    <property type="entry name" value="ALDOLASE_KDPG_KHG_2"/>
    <property type="match status" value="1"/>
</dbReference>
<dbReference type="InterPro" id="IPR031338">
    <property type="entry name" value="KDPG/KHG_AS_2"/>
</dbReference>
<dbReference type="Pfam" id="PF01081">
    <property type="entry name" value="Aldolase"/>
    <property type="match status" value="1"/>
</dbReference>
<proteinExistence type="inferred from homology"/>
<dbReference type="PROSITE" id="PS00159">
    <property type="entry name" value="ALDOLASE_KDPG_KHG_1"/>
    <property type="match status" value="1"/>
</dbReference>